<dbReference type="RefSeq" id="XP_004361334.1">
    <property type="nucleotide sequence ID" value="XM_004361277.1"/>
</dbReference>
<dbReference type="EMBL" id="GL883008">
    <property type="protein sequence ID" value="EGG23483.1"/>
    <property type="molecule type" value="Genomic_DNA"/>
</dbReference>
<dbReference type="OrthoDB" id="2985014at2759"/>
<evidence type="ECO:0000256" key="1">
    <source>
        <dbReference type="ARBA" id="ARBA00004141"/>
    </source>
</evidence>
<dbReference type="Gene3D" id="1.20.1250.20">
    <property type="entry name" value="MFS general substrate transporter like domains"/>
    <property type="match status" value="2"/>
</dbReference>
<dbReference type="SUPFAM" id="SSF103473">
    <property type="entry name" value="MFS general substrate transporter"/>
    <property type="match status" value="1"/>
</dbReference>
<feature type="transmembrane region" description="Helical" evidence="7">
    <location>
        <begin position="537"/>
        <end position="558"/>
    </location>
</feature>
<dbReference type="FunFam" id="1.20.1250.20:FF:000423">
    <property type="entry name" value="Putative inorganic phosphate cotransporter-like Protein"/>
    <property type="match status" value="1"/>
</dbReference>
<feature type="transmembrane region" description="Helical" evidence="7">
    <location>
        <begin position="215"/>
        <end position="237"/>
    </location>
</feature>
<feature type="transmembrane region" description="Helical" evidence="7">
    <location>
        <begin position="376"/>
        <end position="395"/>
    </location>
</feature>
<dbReference type="KEGG" id="dfa:DFA_05616"/>
<dbReference type="InterPro" id="IPR036259">
    <property type="entry name" value="MFS_trans_sf"/>
</dbReference>
<dbReference type="InterPro" id="IPR050382">
    <property type="entry name" value="MFS_Na/Anion_cotransporter"/>
</dbReference>
<dbReference type="GO" id="GO:0016020">
    <property type="term" value="C:membrane"/>
    <property type="evidence" value="ECO:0007669"/>
    <property type="project" value="UniProtKB-SubCell"/>
</dbReference>
<evidence type="ECO:0000256" key="4">
    <source>
        <dbReference type="ARBA" id="ARBA00022847"/>
    </source>
</evidence>
<dbReference type="PANTHER" id="PTHR11662:SF399">
    <property type="entry name" value="FI19708P1-RELATED"/>
    <property type="match status" value="1"/>
</dbReference>
<evidence type="ECO:0000256" key="2">
    <source>
        <dbReference type="ARBA" id="ARBA00022448"/>
    </source>
</evidence>
<evidence type="ECO:0000256" key="6">
    <source>
        <dbReference type="ARBA" id="ARBA00023136"/>
    </source>
</evidence>
<keyword evidence="10" id="KW-1185">Reference proteome</keyword>
<feature type="transmembrane region" description="Helical" evidence="7">
    <location>
        <begin position="476"/>
        <end position="495"/>
    </location>
</feature>
<dbReference type="STRING" id="1054147.F4PLR1"/>
<feature type="transmembrane region" description="Helical" evidence="7">
    <location>
        <begin position="274"/>
        <end position="298"/>
    </location>
</feature>
<keyword evidence="2" id="KW-0813">Transport</keyword>
<dbReference type="InterPro" id="IPR020846">
    <property type="entry name" value="MFS_dom"/>
</dbReference>
<keyword evidence="3 7" id="KW-0812">Transmembrane</keyword>
<feature type="transmembrane region" description="Helical" evidence="7">
    <location>
        <begin position="415"/>
        <end position="437"/>
    </location>
</feature>
<proteinExistence type="predicted"/>
<evidence type="ECO:0000313" key="9">
    <source>
        <dbReference type="EMBL" id="EGG23483.1"/>
    </source>
</evidence>
<dbReference type="PANTHER" id="PTHR11662">
    <property type="entry name" value="SOLUTE CARRIER FAMILY 17"/>
    <property type="match status" value="1"/>
</dbReference>
<evidence type="ECO:0000259" key="8">
    <source>
        <dbReference type="PROSITE" id="PS50850"/>
    </source>
</evidence>
<dbReference type="PROSITE" id="PS50850">
    <property type="entry name" value="MFS"/>
    <property type="match status" value="1"/>
</dbReference>
<feature type="transmembrane region" description="Helical" evidence="7">
    <location>
        <begin position="122"/>
        <end position="142"/>
    </location>
</feature>
<keyword evidence="5 7" id="KW-1133">Transmembrane helix</keyword>
<evidence type="ECO:0000256" key="7">
    <source>
        <dbReference type="SAM" id="Phobius"/>
    </source>
</evidence>
<dbReference type="FunFam" id="1.20.1250.20:FF:000003">
    <property type="entry name" value="Solute carrier family 17 member 3"/>
    <property type="match status" value="1"/>
</dbReference>
<accession>F4PLR1</accession>
<comment type="subcellular location">
    <subcellularLocation>
        <location evidence="1">Membrane</location>
        <topology evidence="1">Multi-pass membrane protein</topology>
    </subcellularLocation>
</comment>
<sequence>MYVENSRSRMPLTCHKHLSCIMSSFRNSSINNNSFGSYSSSFGSYDYSAPGGGGGGASDPYMNKRYSASFEPSLGPSSYDGADIVTPLNLGGGSLVYSDRPGSGSYSRFAGSPPKYYIPRRFILIALGFLGITCCYILRVTISVASIPMQKELGWTNSFKGVLLAGFFMGYIILQIPSSILCDKFGGKKVLLVGLTMSTICTVILPPAAHSPGALVALRILTGFFQACAFPTMNWLIKRWSSVKQRTATAAAVWSGAYIGTIIADFAVPKMLEYYSWTVSFYVFGALTFVWTILWMIFITDDPADSWGIHPSEIALIKSTDDGTININNVDESTHLLLNNPNVNQHEVAINQPQQKELQYFTVLAALFKSPGIYGVIYFNISTSFGYYLLLMWYPTWVSKTTGLESGSTLALYTVLPYIGAFVFSNTAGMISDYVISRHILRKINARRMFGFIGSFFPGALLLILTFVPMTISLEIVTMVFAIATTGFGSSGANVNTFDLAPEYASMLMGLANTFATIPGIIGPLIAGVILSKTDSWAPIFEISAGLYFSAAILWLILCRTDKVI</sequence>
<gene>
    <name evidence="9" type="ORF">DFA_05616</name>
</gene>
<organism evidence="9 10">
    <name type="scientific">Cavenderia fasciculata</name>
    <name type="common">Slime mold</name>
    <name type="synonym">Dictyostelium fasciculatum</name>
    <dbReference type="NCBI Taxonomy" id="261658"/>
    <lineage>
        <taxon>Eukaryota</taxon>
        <taxon>Amoebozoa</taxon>
        <taxon>Evosea</taxon>
        <taxon>Eumycetozoa</taxon>
        <taxon>Dictyostelia</taxon>
        <taxon>Acytosteliales</taxon>
        <taxon>Cavenderiaceae</taxon>
        <taxon>Cavenderia</taxon>
    </lineage>
</organism>
<feature type="transmembrane region" description="Helical" evidence="7">
    <location>
        <begin position="249"/>
        <end position="268"/>
    </location>
</feature>
<feature type="domain" description="Major facilitator superfamily (MFS) profile" evidence="8">
    <location>
        <begin position="123"/>
        <end position="563"/>
    </location>
</feature>
<keyword evidence="6 7" id="KW-0472">Membrane</keyword>
<keyword evidence="4" id="KW-0769">Symport</keyword>
<dbReference type="Pfam" id="PF07690">
    <property type="entry name" value="MFS_1"/>
    <property type="match status" value="1"/>
</dbReference>
<feature type="transmembrane region" description="Helical" evidence="7">
    <location>
        <begin position="190"/>
        <end position="209"/>
    </location>
</feature>
<evidence type="ECO:0000256" key="5">
    <source>
        <dbReference type="ARBA" id="ARBA00022989"/>
    </source>
</evidence>
<dbReference type="InterPro" id="IPR011701">
    <property type="entry name" value="MFS"/>
</dbReference>
<feature type="transmembrane region" description="Helical" evidence="7">
    <location>
        <begin position="449"/>
        <end position="470"/>
    </location>
</feature>
<evidence type="ECO:0000313" key="10">
    <source>
        <dbReference type="Proteomes" id="UP000007797"/>
    </source>
</evidence>
<dbReference type="GO" id="GO:0015293">
    <property type="term" value="F:symporter activity"/>
    <property type="evidence" value="ECO:0007669"/>
    <property type="project" value="UniProtKB-KW"/>
</dbReference>
<feature type="transmembrane region" description="Helical" evidence="7">
    <location>
        <begin position="507"/>
        <end position="531"/>
    </location>
</feature>
<reference evidence="10" key="1">
    <citation type="journal article" date="2011" name="Genome Res.">
        <title>Phylogeny-wide analysis of social amoeba genomes highlights ancient origins for complex intercellular communication.</title>
        <authorList>
            <person name="Heidel A.J."/>
            <person name="Lawal H.M."/>
            <person name="Felder M."/>
            <person name="Schilde C."/>
            <person name="Helps N.R."/>
            <person name="Tunggal B."/>
            <person name="Rivero F."/>
            <person name="John U."/>
            <person name="Schleicher M."/>
            <person name="Eichinger L."/>
            <person name="Platzer M."/>
            <person name="Noegel A.A."/>
            <person name="Schaap P."/>
            <person name="Gloeckner G."/>
        </authorList>
    </citation>
    <scope>NUCLEOTIDE SEQUENCE [LARGE SCALE GENOMIC DNA]</scope>
    <source>
        <strain evidence="10">SH3</strain>
    </source>
</reference>
<dbReference type="OMA" id="LITFWMP"/>
<feature type="transmembrane region" description="Helical" evidence="7">
    <location>
        <begin position="162"/>
        <end position="183"/>
    </location>
</feature>
<evidence type="ECO:0000256" key="3">
    <source>
        <dbReference type="ARBA" id="ARBA00022692"/>
    </source>
</evidence>
<protein>
    <recommendedName>
        <fullName evidence="8">Major facilitator superfamily (MFS) profile domain-containing protein</fullName>
    </recommendedName>
</protein>
<dbReference type="GeneID" id="14875210"/>
<name>F4PLR1_CACFS</name>
<dbReference type="Proteomes" id="UP000007797">
    <property type="component" value="Unassembled WGS sequence"/>
</dbReference>
<dbReference type="AlphaFoldDB" id="F4PLR1"/>